<dbReference type="EMBL" id="HBIV01001567">
    <property type="protein sequence ID" value="CAE0645153.1"/>
    <property type="molecule type" value="Transcribed_RNA"/>
</dbReference>
<name>A0A7S3Y9G8_9EUKA</name>
<accession>A0A7S3Y9G8</accession>
<evidence type="ECO:0000313" key="1">
    <source>
        <dbReference type="EMBL" id="CAE0645153.1"/>
    </source>
</evidence>
<sequence length="367" mass="43573">MGMETVGEDRWRLTCMYETLKKTHPIATVLPTHMGHTWSKQDNADLNEENKHVPHLKHYHDSAVPDQDLPSEAEPEEVPFELTGNNDIDGQMLFKEYQKHYPQADRFLYWNKISKKWDLEALQEDIYIEQHKGTIQVLKPPEEKKPDDMIEIKESKDGRLILPPYEGWDEVNVKFTDRDIAVHYTGDQGIENLNDMYRNQTHYSIQQRLAHFNRDLARNDRLHRAKGMYTLMKMRKTDYKHYQDQRKSYRLNKKTGLGVYRPETDPYLSLHWKPTPDMKAVYYTDYLMREHHEAIDDDPNCEQFVTVKAVDSLGFQVDFDQALHEHNANRFDHTKKLTDDRKQEIEREQRLKAQTDRAVQVKAGRSM</sequence>
<reference evidence="1" key="1">
    <citation type="submission" date="2021-01" db="EMBL/GenBank/DDBJ databases">
        <authorList>
            <person name="Corre E."/>
            <person name="Pelletier E."/>
            <person name="Niang G."/>
            <person name="Scheremetjew M."/>
            <person name="Finn R."/>
            <person name="Kale V."/>
            <person name="Holt S."/>
            <person name="Cochrane G."/>
            <person name="Meng A."/>
            <person name="Brown T."/>
            <person name="Cohen L."/>
        </authorList>
    </citation>
    <scope>NUCLEOTIDE SEQUENCE</scope>
    <source>
        <strain evidence="1">CCCM811</strain>
    </source>
</reference>
<protein>
    <submittedName>
        <fullName evidence="1">Uncharacterized protein</fullName>
    </submittedName>
</protein>
<organism evidence="1">
    <name type="scientific">Lotharella globosa</name>
    <dbReference type="NCBI Taxonomy" id="91324"/>
    <lineage>
        <taxon>Eukaryota</taxon>
        <taxon>Sar</taxon>
        <taxon>Rhizaria</taxon>
        <taxon>Cercozoa</taxon>
        <taxon>Chlorarachniophyceae</taxon>
        <taxon>Lotharella</taxon>
    </lineage>
</organism>
<proteinExistence type="predicted"/>
<gene>
    <name evidence="1" type="ORF">LGLO00237_LOCUS1087</name>
</gene>
<dbReference type="AlphaFoldDB" id="A0A7S3Y9G8"/>